<protein>
    <recommendedName>
        <fullName evidence="1">DUF1985 domain-containing protein</fullName>
    </recommendedName>
</protein>
<gene>
    <name evidence="2" type="ORF">Dsin_019039</name>
</gene>
<sequence>MHCEIKFSAGIVHQLLVHELHLDGQEDEIRFILGRHSVRFSKVEFFLITGLKFRVITDTARYDMVENGIHEQYFGGRDEVDYEQLRSVLQIGIFEEQYDAVKLCFLYMLNWILMGLDKREKIPVWQMHLVEDLFYSIFSSVFCSLFCSSFISIRQPK</sequence>
<dbReference type="Pfam" id="PF09331">
    <property type="entry name" value="DUF1985"/>
    <property type="match status" value="1"/>
</dbReference>
<proteinExistence type="predicted"/>
<reference evidence="2" key="1">
    <citation type="journal article" date="2023" name="Plant J.">
        <title>Genome sequences and population genomics provide insights into the demographic history, inbreeding, and mutation load of two 'living fossil' tree species of Dipteronia.</title>
        <authorList>
            <person name="Feng Y."/>
            <person name="Comes H.P."/>
            <person name="Chen J."/>
            <person name="Zhu S."/>
            <person name="Lu R."/>
            <person name="Zhang X."/>
            <person name="Li P."/>
            <person name="Qiu J."/>
            <person name="Olsen K.M."/>
            <person name="Qiu Y."/>
        </authorList>
    </citation>
    <scope>NUCLEOTIDE SEQUENCE</scope>
    <source>
        <strain evidence="2">NBL</strain>
    </source>
</reference>
<name>A0AAE0A7V8_9ROSI</name>
<keyword evidence="3" id="KW-1185">Reference proteome</keyword>
<evidence type="ECO:0000313" key="2">
    <source>
        <dbReference type="EMBL" id="KAK3204993.1"/>
    </source>
</evidence>
<dbReference type="PANTHER" id="PTHR48449">
    <property type="entry name" value="DUF1985 DOMAIN-CONTAINING PROTEIN"/>
    <property type="match status" value="1"/>
</dbReference>
<feature type="domain" description="DUF1985" evidence="1">
    <location>
        <begin position="25"/>
        <end position="133"/>
    </location>
</feature>
<organism evidence="2 3">
    <name type="scientific">Dipteronia sinensis</name>
    <dbReference type="NCBI Taxonomy" id="43782"/>
    <lineage>
        <taxon>Eukaryota</taxon>
        <taxon>Viridiplantae</taxon>
        <taxon>Streptophyta</taxon>
        <taxon>Embryophyta</taxon>
        <taxon>Tracheophyta</taxon>
        <taxon>Spermatophyta</taxon>
        <taxon>Magnoliopsida</taxon>
        <taxon>eudicotyledons</taxon>
        <taxon>Gunneridae</taxon>
        <taxon>Pentapetalae</taxon>
        <taxon>rosids</taxon>
        <taxon>malvids</taxon>
        <taxon>Sapindales</taxon>
        <taxon>Sapindaceae</taxon>
        <taxon>Hippocastanoideae</taxon>
        <taxon>Acereae</taxon>
        <taxon>Dipteronia</taxon>
    </lineage>
</organism>
<dbReference type="Proteomes" id="UP001281410">
    <property type="component" value="Unassembled WGS sequence"/>
</dbReference>
<comment type="caution">
    <text evidence="2">The sequence shown here is derived from an EMBL/GenBank/DDBJ whole genome shotgun (WGS) entry which is preliminary data.</text>
</comment>
<dbReference type="InterPro" id="IPR015410">
    <property type="entry name" value="DUF1985"/>
</dbReference>
<dbReference type="EMBL" id="JANJYJ010000006">
    <property type="protein sequence ID" value="KAK3204993.1"/>
    <property type="molecule type" value="Genomic_DNA"/>
</dbReference>
<dbReference type="PANTHER" id="PTHR48449:SF1">
    <property type="entry name" value="DUF1985 DOMAIN-CONTAINING PROTEIN"/>
    <property type="match status" value="1"/>
</dbReference>
<dbReference type="AlphaFoldDB" id="A0AAE0A7V8"/>
<evidence type="ECO:0000259" key="1">
    <source>
        <dbReference type="Pfam" id="PF09331"/>
    </source>
</evidence>
<evidence type="ECO:0000313" key="3">
    <source>
        <dbReference type="Proteomes" id="UP001281410"/>
    </source>
</evidence>
<accession>A0AAE0A7V8</accession>